<feature type="transmembrane region" description="Helical" evidence="5">
    <location>
        <begin position="149"/>
        <end position="168"/>
    </location>
</feature>
<dbReference type="EMBL" id="FQUE01000002">
    <property type="protein sequence ID" value="SHE88933.1"/>
    <property type="molecule type" value="Genomic_DNA"/>
</dbReference>
<keyword evidence="2 5" id="KW-0812">Transmembrane</keyword>
<comment type="subcellular location">
    <subcellularLocation>
        <location evidence="1">Membrane</location>
        <topology evidence="1">Multi-pass membrane protein</topology>
    </subcellularLocation>
</comment>
<dbReference type="InterPro" id="IPR000620">
    <property type="entry name" value="EamA_dom"/>
</dbReference>
<dbReference type="InterPro" id="IPR037185">
    <property type="entry name" value="EmrE-like"/>
</dbReference>
<organism evidence="7 8">
    <name type="scientific">Loktanella atrilutea</name>
    <dbReference type="NCBI Taxonomy" id="366533"/>
    <lineage>
        <taxon>Bacteria</taxon>
        <taxon>Pseudomonadati</taxon>
        <taxon>Pseudomonadota</taxon>
        <taxon>Alphaproteobacteria</taxon>
        <taxon>Rhodobacterales</taxon>
        <taxon>Roseobacteraceae</taxon>
        <taxon>Loktanella</taxon>
    </lineage>
</organism>
<dbReference type="Pfam" id="PF00892">
    <property type="entry name" value="EamA"/>
    <property type="match status" value="1"/>
</dbReference>
<feature type="transmembrane region" description="Helical" evidence="5">
    <location>
        <begin position="70"/>
        <end position="90"/>
    </location>
</feature>
<dbReference type="GO" id="GO:0016020">
    <property type="term" value="C:membrane"/>
    <property type="evidence" value="ECO:0007669"/>
    <property type="project" value="UniProtKB-SubCell"/>
</dbReference>
<feature type="transmembrane region" description="Helical" evidence="5">
    <location>
        <begin position="40"/>
        <end position="58"/>
    </location>
</feature>
<accession>A0A1M4X6D4</accession>
<dbReference type="PANTHER" id="PTHR32322">
    <property type="entry name" value="INNER MEMBRANE TRANSPORTER"/>
    <property type="match status" value="1"/>
</dbReference>
<dbReference type="SUPFAM" id="SSF103481">
    <property type="entry name" value="Multidrug resistance efflux transporter EmrE"/>
    <property type="match status" value="2"/>
</dbReference>
<feature type="transmembrane region" description="Helical" evidence="5">
    <location>
        <begin position="263"/>
        <end position="281"/>
    </location>
</feature>
<feature type="transmembrane region" description="Helical" evidence="5">
    <location>
        <begin position="233"/>
        <end position="257"/>
    </location>
</feature>
<dbReference type="AlphaFoldDB" id="A0A1M4X6D4"/>
<evidence type="ECO:0000256" key="5">
    <source>
        <dbReference type="SAM" id="Phobius"/>
    </source>
</evidence>
<name>A0A1M4X6D4_LOKAT</name>
<evidence type="ECO:0000256" key="2">
    <source>
        <dbReference type="ARBA" id="ARBA00022692"/>
    </source>
</evidence>
<feature type="transmembrane region" description="Helical" evidence="5">
    <location>
        <begin position="122"/>
        <end position="143"/>
    </location>
</feature>
<feature type="domain" description="EamA" evidence="6">
    <location>
        <begin position="151"/>
        <end position="280"/>
    </location>
</feature>
<gene>
    <name evidence="7" type="ORF">SAMN05444339_102357</name>
</gene>
<dbReference type="InterPro" id="IPR050638">
    <property type="entry name" value="AA-Vitamin_Transporters"/>
</dbReference>
<evidence type="ECO:0000256" key="3">
    <source>
        <dbReference type="ARBA" id="ARBA00022989"/>
    </source>
</evidence>
<evidence type="ECO:0000256" key="1">
    <source>
        <dbReference type="ARBA" id="ARBA00004141"/>
    </source>
</evidence>
<dbReference type="Proteomes" id="UP000183987">
    <property type="component" value="Unassembled WGS sequence"/>
</dbReference>
<feature type="transmembrane region" description="Helical" evidence="5">
    <location>
        <begin position="96"/>
        <end position="115"/>
    </location>
</feature>
<evidence type="ECO:0000259" key="6">
    <source>
        <dbReference type="Pfam" id="PF00892"/>
    </source>
</evidence>
<feature type="transmembrane region" description="Helical" evidence="5">
    <location>
        <begin position="175"/>
        <end position="196"/>
    </location>
</feature>
<evidence type="ECO:0000313" key="8">
    <source>
        <dbReference type="Proteomes" id="UP000183987"/>
    </source>
</evidence>
<protein>
    <submittedName>
        <fullName evidence="7">Threonine/homoserine efflux transporter RhtA</fullName>
    </submittedName>
</protein>
<reference evidence="8" key="1">
    <citation type="submission" date="2016-11" db="EMBL/GenBank/DDBJ databases">
        <authorList>
            <person name="Varghese N."/>
            <person name="Submissions S."/>
        </authorList>
    </citation>
    <scope>NUCLEOTIDE SEQUENCE [LARGE SCALE GENOMIC DNA]</scope>
    <source>
        <strain evidence="8">DSM 29326</strain>
    </source>
</reference>
<evidence type="ECO:0000256" key="4">
    <source>
        <dbReference type="ARBA" id="ARBA00023136"/>
    </source>
</evidence>
<dbReference type="STRING" id="366533.SAMN05444339_102357"/>
<dbReference type="PANTHER" id="PTHR32322:SF9">
    <property type="entry name" value="AMINO-ACID METABOLITE EFFLUX PUMP-RELATED"/>
    <property type="match status" value="1"/>
</dbReference>
<keyword evidence="4 5" id="KW-0472">Membrane</keyword>
<sequence length="291" mass="29887">MQLGRHPMMRLFLLVSVVMCAFAGNSILTRLGISRYGIDPLTFGAIRVAAGAAALLILRRGRGVALQGRRRWAGAGTLAIYMIGFSLAYLSLPAGLGALILFATVQGAMFTTAVWRRQAVPVRRWVGMGLALVGLVILLWPAGPVRVDPAGAVAMVCAGIGWGAYTLLGQAERDATAATTANFLLCLPLMVAGILTQGDPGVLSGAGVATAVLAGAVTSGLGYALWYRVLPGLTVTAAAVAQLSVPVLAVVGGILLLSEPLTPRISLAAVMVLAGIGLSSLRQRRMGSSGS</sequence>
<keyword evidence="8" id="KW-1185">Reference proteome</keyword>
<feature type="transmembrane region" description="Helical" evidence="5">
    <location>
        <begin position="202"/>
        <end position="226"/>
    </location>
</feature>
<keyword evidence="3 5" id="KW-1133">Transmembrane helix</keyword>
<evidence type="ECO:0000313" key="7">
    <source>
        <dbReference type="EMBL" id="SHE88933.1"/>
    </source>
</evidence>
<proteinExistence type="predicted"/>